<dbReference type="EMBL" id="JAUYVI010000005">
    <property type="protein sequence ID" value="MDQ7249219.1"/>
    <property type="molecule type" value="Genomic_DNA"/>
</dbReference>
<protein>
    <submittedName>
        <fullName evidence="5">GntR family transcriptional regulator</fullName>
    </submittedName>
</protein>
<dbReference type="Proteomes" id="UP001230156">
    <property type="component" value="Unassembled WGS sequence"/>
</dbReference>
<dbReference type="CDD" id="cd07377">
    <property type="entry name" value="WHTH_GntR"/>
    <property type="match status" value="1"/>
</dbReference>
<sequence>MNRPIERRTIAAEAAEMLRQRILTGELRAGQPIRQEQIAQDMGVSRIPLREALKQLEAEGFVTIAPHKGAVVATLSAAEAEELFALRLQLETWLLRDAIPRMREADFAHLDAIIDESRAPDSLARWGELNWQFHEALYRPAGRPVSLRFLKRIHDNLDRYLRLQIAITRDWDRAYRDHQDLVALSRERNVEAALALLEDHILGTAKALSGTLAKRSA</sequence>
<keyword evidence="3" id="KW-0804">Transcription</keyword>
<dbReference type="Pfam" id="PF07729">
    <property type="entry name" value="FCD"/>
    <property type="match status" value="1"/>
</dbReference>
<feature type="domain" description="HTH gntR-type" evidence="4">
    <location>
        <begin position="8"/>
        <end position="75"/>
    </location>
</feature>
<evidence type="ECO:0000259" key="4">
    <source>
        <dbReference type="PROSITE" id="PS50949"/>
    </source>
</evidence>
<keyword evidence="1" id="KW-0805">Transcription regulation</keyword>
<dbReference type="InterPro" id="IPR036388">
    <property type="entry name" value="WH-like_DNA-bd_sf"/>
</dbReference>
<accession>A0ABU0YNC9</accession>
<dbReference type="PRINTS" id="PR00035">
    <property type="entry name" value="HTHGNTR"/>
</dbReference>
<keyword evidence="2" id="KW-0238">DNA-binding</keyword>
<evidence type="ECO:0000256" key="2">
    <source>
        <dbReference type="ARBA" id="ARBA00023125"/>
    </source>
</evidence>
<dbReference type="RefSeq" id="WP_379956966.1">
    <property type="nucleotide sequence ID" value="NZ_JAUYVI010000005.1"/>
</dbReference>
<name>A0ABU0YNC9_9PROT</name>
<dbReference type="SUPFAM" id="SSF48008">
    <property type="entry name" value="GntR ligand-binding domain-like"/>
    <property type="match status" value="1"/>
</dbReference>
<evidence type="ECO:0000313" key="6">
    <source>
        <dbReference type="Proteomes" id="UP001230156"/>
    </source>
</evidence>
<dbReference type="InterPro" id="IPR036390">
    <property type="entry name" value="WH_DNA-bd_sf"/>
</dbReference>
<evidence type="ECO:0000256" key="1">
    <source>
        <dbReference type="ARBA" id="ARBA00023015"/>
    </source>
</evidence>
<keyword evidence="6" id="KW-1185">Reference proteome</keyword>
<comment type="caution">
    <text evidence="5">The sequence shown here is derived from an EMBL/GenBank/DDBJ whole genome shotgun (WGS) entry which is preliminary data.</text>
</comment>
<dbReference type="SUPFAM" id="SSF46785">
    <property type="entry name" value="Winged helix' DNA-binding domain"/>
    <property type="match status" value="1"/>
</dbReference>
<gene>
    <name evidence="5" type="ORF">Q8A70_16140</name>
</gene>
<dbReference type="Gene3D" id="1.20.120.530">
    <property type="entry name" value="GntR ligand-binding domain-like"/>
    <property type="match status" value="1"/>
</dbReference>
<dbReference type="SMART" id="SM00345">
    <property type="entry name" value="HTH_GNTR"/>
    <property type="match status" value="1"/>
</dbReference>
<organism evidence="5 6">
    <name type="scientific">Dongia sedimenti</name>
    <dbReference type="NCBI Taxonomy" id="3064282"/>
    <lineage>
        <taxon>Bacteria</taxon>
        <taxon>Pseudomonadati</taxon>
        <taxon>Pseudomonadota</taxon>
        <taxon>Alphaproteobacteria</taxon>
        <taxon>Rhodospirillales</taxon>
        <taxon>Dongiaceae</taxon>
        <taxon>Dongia</taxon>
    </lineage>
</organism>
<reference evidence="6" key="1">
    <citation type="submission" date="2023-08" db="EMBL/GenBank/DDBJ databases">
        <title>Rhodospirillaceae gen. nov., a novel taxon isolated from the Yangtze River Yuezi River estuary sludge.</title>
        <authorList>
            <person name="Ruan L."/>
        </authorList>
    </citation>
    <scope>NUCLEOTIDE SEQUENCE [LARGE SCALE GENOMIC DNA]</scope>
    <source>
        <strain evidence="6">R-7</strain>
    </source>
</reference>
<dbReference type="SMART" id="SM00895">
    <property type="entry name" value="FCD"/>
    <property type="match status" value="1"/>
</dbReference>
<dbReference type="InterPro" id="IPR008920">
    <property type="entry name" value="TF_FadR/GntR_C"/>
</dbReference>
<evidence type="ECO:0000256" key="3">
    <source>
        <dbReference type="ARBA" id="ARBA00023163"/>
    </source>
</evidence>
<dbReference type="InterPro" id="IPR011711">
    <property type="entry name" value="GntR_C"/>
</dbReference>
<dbReference type="PROSITE" id="PS50949">
    <property type="entry name" value="HTH_GNTR"/>
    <property type="match status" value="1"/>
</dbReference>
<dbReference type="Pfam" id="PF00392">
    <property type="entry name" value="GntR"/>
    <property type="match status" value="1"/>
</dbReference>
<dbReference type="InterPro" id="IPR000524">
    <property type="entry name" value="Tscrpt_reg_HTH_GntR"/>
</dbReference>
<dbReference type="Gene3D" id="1.10.10.10">
    <property type="entry name" value="Winged helix-like DNA-binding domain superfamily/Winged helix DNA-binding domain"/>
    <property type="match status" value="1"/>
</dbReference>
<proteinExistence type="predicted"/>
<dbReference type="PANTHER" id="PTHR43537:SF41">
    <property type="entry name" value="TRANSCRIPTIONAL REGULATORY PROTEIN"/>
    <property type="match status" value="1"/>
</dbReference>
<evidence type="ECO:0000313" key="5">
    <source>
        <dbReference type="EMBL" id="MDQ7249219.1"/>
    </source>
</evidence>
<dbReference type="PANTHER" id="PTHR43537">
    <property type="entry name" value="TRANSCRIPTIONAL REGULATOR, GNTR FAMILY"/>
    <property type="match status" value="1"/>
</dbReference>